<dbReference type="InterPro" id="IPR012318">
    <property type="entry name" value="HTH_CRP"/>
</dbReference>
<dbReference type="InterPro" id="IPR000595">
    <property type="entry name" value="cNMP-bd_dom"/>
</dbReference>
<dbReference type="SUPFAM" id="SSF46785">
    <property type="entry name" value="Winged helix' DNA-binding domain"/>
    <property type="match status" value="1"/>
</dbReference>
<dbReference type="InterPro" id="IPR050397">
    <property type="entry name" value="Env_Response_Regulators"/>
</dbReference>
<feature type="domain" description="Cyclic nucleotide-binding" evidence="4">
    <location>
        <begin position="54"/>
        <end position="153"/>
    </location>
</feature>
<dbReference type="Pfam" id="PF00027">
    <property type="entry name" value="cNMP_binding"/>
    <property type="match status" value="1"/>
</dbReference>
<evidence type="ECO:0000259" key="5">
    <source>
        <dbReference type="PROSITE" id="PS51063"/>
    </source>
</evidence>
<dbReference type="PANTHER" id="PTHR24567:SF26">
    <property type="entry name" value="REGULATORY PROTEIN YEIL"/>
    <property type="match status" value="1"/>
</dbReference>
<keyword evidence="3" id="KW-0804">Transcription</keyword>
<evidence type="ECO:0000313" key="6">
    <source>
        <dbReference type="EMBL" id="GAE02093.1"/>
    </source>
</evidence>
<sequence length="249" mass="29079">MTYVILKTRIYEEFKNKAMIRINDLKEKDEYISKYRINDIFTKDMNPFIELFFFKKNEHICREDEKLNYLFFLVKGKAKVYTTLSNGKSLLLCFYDDFKLLGDVEIINLENASSNVQVIEDTYCLAISLKSVSLYLLNDAKFLRFICSSLGGKLNRCSKNSSINLLYPLENRLASYILATGERVDNNEERIIKFNENLTEIAELLGTSYRHLLRTLNNLSCKGAIRKKSNYFQVLNEKILKKLAADLYK</sequence>
<name>A0A0S6U166_CLOBO</name>
<organism evidence="6">
    <name type="scientific">Clostridium botulinum B str. Osaka05</name>
    <dbReference type="NCBI Taxonomy" id="1407017"/>
    <lineage>
        <taxon>Bacteria</taxon>
        <taxon>Bacillati</taxon>
        <taxon>Bacillota</taxon>
        <taxon>Clostridia</taxon>
        <taxon>Eubacteriales</taxon>
        <taxon>Clostridiaceae</taxon>
        <taxon>Clostridium</taxon>
    </lineage>
</organism>
<dbReference type="InterPro" id="IPR018490">
    <property type="entry name" value="cNMP-bd_dom_sf"/>
</dbReference>
<evidence type="ECO:0000259" key="4">
    <source>
        <dbReference type="PROSITE" id="PS50042"/>
    </source>
</evidence>
<keyword evidence="1" id="KW-0805">Transcription regulation</keyword>
<dbReference type="PROSITE" id="PS51063">
    <property type="entry name" value="HTH_CRP_2"/>
    <property type="match status" value="1"/>
</dbReference>
<accession>A0A0S6U166</accession>
<proteinExistence type="predicted"/>
<gene>
    <name evidence="6" type="ORF">CBO05C_1783</name>
</gene>
<protein>
    <submittedName>
        <fullName evidence="6">Cyclic nucleotide-binding domain-containing protein</fullName>
    </submittedName>
</protein>
<dbReference type="EMBL" id="DF384213">
    <property type="protein sequence ID" value="GAE02093.1"/>
    <property type="molecule type" value="Genomic_DNA"/>
</dbReference>
<dbReference type="Gene3D" id="2.60.120.10">
    <property type="entry name" value="Jelly Rolls"/>
    <property type="match status" value="1"/>
</dbReference>
<dbReference type="GO" id="GO:0005829">
    <property type="term" value="C:cytosol"/>
    <property type="evidence" value="ECO:0007669"/>
    <property type="project" value="TreeGrafter"/>
</dbReference>
<feature type="domain" description="HTH crp-type" evidence="5">
    <location>
        <begin position="167"/>
        <end position="238"/>
    </location>
</feature>
<dbReference type="AlphaFoldDB" id="A0A0S6U166"/>
<dbReference type="SUPFAM" id="SSF51206">
    <property type="entry name" value="cAMP-binding domain-like"/>
    <property type="match status" value="1"/>
</dbReference>
<dbReference type="Pfam" id="PF13545">
    <property type="entry name" value="HTH_Crp_2"/>
    <property type="match status" value="1"/>
</dbReference>
<reference evidence="6" key="1">
    <citation type="submission" date="2013-10" db="EMBL/GenBank/DDBJ databases">
        <title>Draft genome sequence of Clostridium botulinum type B strain Osaka05.</title>
        <authorList>
            <person name="Sakaguchi Y."/>
            <person name="Hosomi K."/>
            <person name="Uchiyama J."/>
            <person name="Ogura Y."/>
            <person name="Sakaguchi M."/>
            <person name="Kohda T."/>
            <person name="Mukamoto M."/>
            <person name="Misawa N."/>
            <person name="Matsuzaki S."/>
            <person name="Hayashi T."/>
            <person name="Kozaki S."/>
        </authorList>
    </citation>
    <scope>NUCLEOTIDE SEQUENCE</scope>
    <source>
        <strain evidence="6">Osaka05</strain>
    </source>
</reference>
<dbReference type="PROSITE" id="PS50042">
    <property type="entry name" value="CNMP_BINDING_3"/>
    <property type="match status" value="1"/>
</dbReference>
<dbReference type="PANTHER" id="PTHR24567">
    <property type="entry name" value="CRP FAMILY TRANSCRIPTIONAL REGULATORY PROTEIN"/>
    <property type="match status" value="1"/>
</dbReference>
<dbReference type="GO" id="GO:0003700">
    <property type="term" value="F:DNA-binding transcription factor activity"/>
    <property type="evidence" value="ECO:0007669"/>
    <property type="project" value="TreeGrafter"/>
</dbReference>
<evidence type="ECO:0000256" key="2">
    <source>
        <dbReference type="ARBA" id="ARBA00023125"/>
    </source>
</evidence>
<evidence type="ECO:0000256" key="1">
    <source>
        <dbReference type="ARBA" id="ARBA00023015"/>
    </source>
</evidence>
<dbReference type="InterPro" id="IPR036390">
    <property type="entry name" value="WH_DNA-bd_sf"/>
</dbReference>
<dbReference type="HOGENOM" id="CLU_075053_11_0_9"/>
<keyword evidence="2" id="KW-0238">DNA-binding</keyword>
<dbReference type="Proteomes" id="UP000054164">
    <property type="component" value="Unassembled WGS sequence"/>
</dbReference>
<dbReference type="InterPro" id="IPR014710">
    <property type="entry name" value="RmlC-like_jellyroll"/>
</dbReference>
<dbReference type="NCBIfam" id="NF007707">
    <property type="entry name" value="PRK10402.1"/>
    <property type="match status" value="1"/>
</dbReference>
<dbReference type="GO" id="GO:0003677">
    <property type="term" value="F:DNA binding"/>
    <property type="evidence" value="ECO:0007669"/>
    <property type="project" value="UniProtKB-KW"/>
</dbReference>
<dbReference type="CDD" id="cd00038">
    <property type="entry name" value="CAP_ED"/>
    <property type="match status" value="1"/>
</dbReference>
<evidence type="ECO:0000256" key="3">
    <source>
        <dbReference type="ARBA" id="ARBA00023163"/>
    </source>
</evidence>